<reference evidence="1" key="1">
    <citation type="submission" date="2023-10" db="EMBL/GenBank/DDBJ databases">
        <title>Genome assembly of Pristionchus species.</title>
        <authorList>
            <person name="Yoshida K."/>
            <person name="Sommer R.J."/>
        </authorList>
    </citation>
    <scope>NUCLEOTIDE SEQUENCE</scope>
    <source>
        <strain evidence="1">RS0144</strain>
    </source>
</reference>
<feature type="non-terminal residue" evidence="1">
    <location>
        <position position="1"/>
    </location>
</feature>
<organism evidence="1 2">
    <name type="scientific">Pristionchus entomophagus</name>
    <dbReference type="NCBI Taxonomy" id="358040"/>
    <lineage>
        <taxon>Eukaryota</taxon>
        <taxon>Metazoa</taxon>
        <taxon>Ecdysozoa</taxon>
        <taxon>Nematoda</taxon>
        <taxon>Chromadorea</taxon>
        <taxon>Rhabditida</taxon>
        <taxon>Rhabditina</taxon>
        <taxon>Diplogasteromorpha</taxon>
        <taxon>Diplogasteroidea</taxon>
        <taxon>Neodiplogasteridae</taxon>
        <taxon>Pristionchus</taxon>
    </lineage>
</organism>
<evidence type="ECO:0000313" key="1">
    <source>
        <dbReference type="EMBL" id="GMT01651.1"/>
    </source>
</evidence>
<gene>
    <name evidence="1" type="ORF">PENTCL1PPCAC_23825</name>
</gene>
<dbReference type="EMBL" id="BTSX01000005">
    <property type="protein sequence ID" value="GMT01651.1"/>
    <property type="molecule type" value="Genomic_DNA"/>
</dbReference>
<accession>A0AAV5U435</accession>
<keyword evidence="2" id="KW-1185">Reference proteome</keyword>
<proteinExistence type="predicted"/>
<dbReference type="Proteomes" id="UP001432027">
    <property type="component" value="Unassembled WGS sequence"/>
</dbReference>
<evidence type="ECO:0000313" key="2">
    <source>
        <dbReference type="Proteomes" id="UP001432027"/>
    </source>
</evidence>
<comment type="caution">
    <text evidence="1">The sequence shown here is derived from an EMBL/GenBank/DDBJ whole genome shotgun (WGS) entry which is preliminary data.</text>
</comment>
<dbReference type="AlphaFoldDB" id="A0AAV5U435"/>
<sequence>FDLYDVDAERDWETMERRAAKTPDGVFWSGRWSMGKEGEERNEHIGMRRLQKVMIRDEGREAKTMLVLQIVRTCRRLDLIFTENSYATIQGKGSFLSHRFNRYLMAKDNYNLNNNGRALFRALLTMNSDKVARACKRSHDTVTEDGVRGTITVWDRFENYKGHCELREILGGFQGHA</sequence>
<protein>
    <submittedName>
        <fullName evidence="1">Uncharacterized protein</fullName>
    </submittedName>
</protein>
<name>A0AAV5U435_9BILA</name>